<evidence type="ECO:0000313" key="2">
    <source>
        <dbReference type="Proteomes" id="UP001049176"/>
    </source>
</evidence>
<accession>A0A9P7UQW6</accession>
<comment type="caution">
    <text evidence="1">The sequence shown here is derived from an EMBL/GenBank/DDBJ whole genome shotgun (WGS) entry which is preliminary data.</text>
</comment>
<organism evidence="1 2">
    <name type="scientific">Marasmius oreades</name>
    <name type="common">fairy-ring Marasmius</name>
    <dbReference type="NCBI Taxonomy" id="181124"/>
    <lineage>
        <taxon>Eukaryota</taxon>
        <taxon>Fungi</taxon>
        <taxon>Dikarya</taxon>
        <taxon>Basidiomycota</taxon>
        <taxon>Agaricomycotina</taxon>
        <taxon>Agaricomycetes</taxon>
        <taxon>Agaricomycetidae</taxon>
        <taxon>Agaricales</taxon>
        <taxon>Marasmiineae</taxon>
        <taxon>Marasmiaceae</taxon>
        <taxon>Marasmius</taxon>
    </lineage>
</organism>
<dbReference type="SUPFAM" id="SSF56784">
    <property type="entry name" value="HAD-like"/>
    <property type="match status" value="1"/>
</dbReference>
<proteinExistence type="predicted"/>
<dbReference type="AlphaFoldDB" id="A0A9P7UQW6"/>
<dbReference type="GeneID" id="66078929"/>
<dbReference type="InterPro" id="IPR051806">
    <property type="entry name" value="HAD-like_SPP"/>
</dbReference>
<dbReference type="Proteomes" id="UP001049176">
    <property type="component" value="Chromosome 6"/>
</dbReference>
<reference evidence="1" key="1">
    <citation type="journal article" date="2021" name="Genome Biol. Evol.">
        <title>The assembled and annotated genome of the fairy-ring fungus Marasmius oreades.</title>
        <authorList>
            <person name="Hiltunen M."/>
            <person name="Ament-Velasquez S.L."/>
            <person name="Johannesson H."/>
        </authorList>
    </citation>
    <scope>NUCLEOTIDE SEQUENCE</scope>
    <source>
        <strain evidence="1">03SP1</strain>
    </source>
</reference>
<gene>
    <name evidence="1" type="ORF">E1B28_009853</name>
</gene>
<dbReference type="PANTHER" id="PTHR43481">
    <property type="entry name" value="FRUCTOSE-1-PHOSPHATE PHOSPHATASE"/>
    <property type="match status" value="1"/>
</dbReference>
<evidence type="ECO:0008006" key="3">
    <source>
        <dbReference type="Google" id="ProtNLM"/>
    </source>
</evidence>
<dbReference type="Gene3D" id="1.10.150.240">
    <property type="entry name" value="Putative phosphatase, domain 2"/>
    <property type="match status" value="1"/>
</dbReference>
<dbReference type="SFLD" id="SFLDS00003">
    <property type="entry name" value="Haloacid_Dehalogenase"/>
    <property type="match status" value="1"/>
</dbReference>
<dbReference type="InterPro" id="IPR006439">
    <property type="entry name" value="HAD-SF_hydro_IA"/>
</dbReference>
<dbReference type="Gene3D" id="3.40.50.1000">
    <property type="entry name" value="HAD superfamily/HAD-like"/>
    <property type="match status" value="1"/>
</dbReference>
<dbReference type="SFLD" id="SFLDG01135">
    <property type="entry name" value="C1.5.6:_HAD__Beta-PGM__Phospha"/>
    <property type="match status" value="1"/>
</dbReference>
<dbReference type="EMBL" id="CM032186">
    <property type="protein sequence ID" value="KAG7090768.1"/>
    <property type="molecule type" value="Genomic_DNA"/>
</dbReference>
<dbReference type="Pfam" id="PF13419">
    <property type="entry name" value="HAD_2"/>
    <property type="match status" value="1"/>
</dbReference>
<dbReference type="InterPro" id="IPR041492">
    <property type="entry name" value="HAD_2"/>
</dbReference>
<protein>
    <recommendedName>
        <fullName evidence="3">Phosphatase</fullName>
    </recommendedName>
</protein>
<evidence type="ECO:0000313" key="1">
    <source>
        <dbReference type="EMBL" id="KAG7090768.1"/>
    </source>
</evidence>
<dbReference type="KEGG" id="more:E1B28_009853"/>
<name>A0A9P7UQW6_9AGAR</name>
<dbReference type="InterPro" id="IPR036412">
    <property type="entry name" value="HAD-like_sf"/>
</dbReference>
<sequence>MSAQTIIVDAILFDMDGTLIDSTPGLIKAWEQFCKDYDLGDPTKIIHDTHGRRLSDTLKDICNIQDEEKLLVEINRFEEHVIMGGPTALPGVQKLVEDLQSQHPSRWTVVTSATAFYAPRALERCGIPLPKKGIITSDDVENGKPHPDPYLAGAKKCGADPRRCLVIEDAIAGLISGRNAGSKTVAVCTSTLRATIQASDAQPDFIIDDLTRLSIGRKMEGSQGIEVTIEDM</sequence>
<dbReference type="SFLD" id="SFLDG01129">
    <property type="entry name" value="C1.5:_HAD__Beta-PGM__Phosphata"/>
    <property type="match status" value="1"/>
</dbReference>
<dbReference type="NCBIfam" id="TIGR01509">
    <property type="entry name" value="HAD-SF-IA-v3"/>
    <property type="match status" value="1"/>
</dbReference>
<dbReference type="InterPro" id="IPR023214">
    <property type="entry name" value="HAD_sf"/>
</dbReference>
<keyword evidence="2" id="KW-1185">Reference proteome</keyword>
<dbReference type="InterPro" id="IPR023198">
    <property type="entry name" value="PGP-like_dom2"/>
</dbReference>
<dbReference type="GO" id="GO:0050308">
    <property type="term" value="F:sugar-phosphatase activity"/>
    <property type="evidence" value="ECO:0007669"/>
    <property type="project" value="TreeGrafter"/>
</dbReference>
<dbReference type="OrthoDB" id="40579at2759"/>
<dbReference type="PANTHER" id="PTHR43481:SF4">
    <property type="entry name" value="GLYCEROL-1-PHOSPHATE PHOSPHOHYDROLASE 1-RELATED"/>
    <property type="match status" value="1"/>
</dbReference>
<dbReference type="RefSeq" id="XP_043007238.1">
    <property type="nucleotide sequence ID" value="XM_043154780.1"/>
</dbReference>